<dbReference type="PANTHER" id="PTHR43116:SF3">
    <property type="entry name" value="CLASS I PEPTIDE CHAIN RELEASE FACTOR"/>
    <property type="match status" value="1"/>
</dbReference>
<evidence type="ECO:0000313" key="8">
    <source>
        <dbReference type="EMBL" id="HIX76250.1"/>
    </source>
</evidence>
<comment type="caution">
    <text evidence="8">The sequence shown here is derived from an EMBL/GenBank/DDBJ whole genome shotgun (WGS) entry which is preliminary data.</text>
</comment>
<dbReference type="Proteomes" id="UP000886890">
    <property type="component" value="Unassembled WGS sequence"/>
</dbReference>
<dbReference type="Pfam" id="PF03462">
    <property type="entry name" value="PCRF"/>
    <property type="match status" value="1"/>
</dbReference>
<name>A0A9D1XE29_9FIRM</name>
<dbReference type="PANTHER" id="PTHR43116">
    <property type="entry name" value="PEPTIDE CHAIN RELEASE FACTOR 2"/>
    <property type="match status" value="1"/>
</dbReference>
<evidence type="ECO:0000256" key="3">
    <source>
        <dbReference type="ARBA" id="ARBA00019192"/>
    </source>
</evidence>
<evidence type="ECO:0000256" key="4">
    <source>
        <dbReference type="ARBA" id="ARBA00022481"/>
    </source>
</evidence>
<dbReference type="NCBIfam" id="TIGR00020">
    <property type="entry name" value="prfB"/>
    <property type="match status" value="1"/>
</dbReference>
<feature type="modified residue" description="N5-methylglutamine" evidence="6">
    <location>
        <position position="252"/>
    </location>
</feature>
<dbReference type="SUPFAM" id="SSF75620">
    <property type="entry name" value="Release factor"/>
    <property type="match status" value="1"/>
</dbReference>
<reference evidence="8" key="1">
    <citation type="journal article" date="2021" name="PeerJ">
        <title>Extensive microbial diversity within the chicken gut microbiome revealed by metagenomics and culture.</title>
        <authorList>
            <person name="Gilroy R."/>
            <person name="Ravi A."/>
            <person name="Getino M."/>
            <person name="Pursley I."/>
            <person name="Horton D.L."/>
            <person name="Alikhan N.F."/>
            <person name="Baker D."/>
            <person name="Gharbi K."/>
            <person name="Hall N."/>
            <person name="Watson M."/>
            <person name="Adriaenssens E.M."/>
            <person name="Foster-Nyarko E."/>
            <person name="Jarju S."/>
            <person name="Secka A."/>
            <person name="Antonio M."/>
            <person name="Oren A."/>
            <person name="Chaudhuri R.R."/>
            <person name="La Ragione R."/>
            <person name="Hildebrand F."/>
            <person name="Pallen M.J."/>
        </authorList>
    </citation>
    <scope>NUCLEOTIDE SEQUENCE</scope>
    <source>
        <strain evidence="8">CHK183-1962</strain>
    </source>
</reference>
<dbReference type="HAMAP" id="MF_00094">
    <property type="entry name" value="Rel_fac_2"/>
    <property type="match status" value="1"/>
</dbReference>
<evidence type="ECO:0000256" key="2">
    <source>
        <dbReference type="ARBA" id="ARBA00010835"/>
    </source>
</evidence>
<dbReference type="Gene3D" id="1.20.58.410">
    <property type="entry name" value="Release factor"/>
    <property type="match status" value="1"/>
</dbReference>
<comment type="similarity">
    <text evidence="2 6">Belongs to the prokaryotic/mitochondrial release factor family.</text>
</comment>
<dbReference type="Pfam" id="PF00472">
    <property type="entry name" value="RF-1"/>
    <property type="match status" value="1"/>
</dbReference>
<dbReference type="Gene3D" id="3.30.70.1660">
    <property type="match status" value="1"/>
</dbReference>
<evidence type="ECO:0000256" key="5">
    <source>
        <dbReference type="ARBA" id="ARBA00022917"/>
    </source>
</evidence>
<evidence type="ECO:0000256" key="1">
    <source>
        <dbReference type="ARBA" id="ARBA00002613"/>
    </source>
</evidence>
<dbReference type="InterPro" id="IPR000352">
    <property type="entry name" value="Pep_chain_release_fac_I"/>
</dbReference>
<keyword evidence="4 6" id="KW-0488">Methylation</keyword>
<organism evidence="8 9">
    <name type="scientific">Candidatus Fusicatenibacter merdavium</name>
    <dbReference type="NCBI Taxonomy" id="2838600"/>
    <lineage>
        <taxon>Bacteria</taxon>
        <taxon>Bacillati</taxon>
        <taxon>Bacillota</taxon>
        <taxon>Clostridia</taxon>
        <taxon>Lachnospirales</taxon>
        <taxon>Lachnospiraceae</taxon>
        <taxon>Fusicatenibacter</taxon>
    </lineage>
</organism>
<evidence type="ECO:0000256" key="6">
    <source>
        <dbReference type="HAMAP-Rule" id="MF_00094"/>
    </source>
</evidence>
<dbReference type="GO" id="GO:0016149">
    <property type="term" value="F:translation release factor activity, codon specific"/>
    <property type="evidence" value="ECO:0007669"/>
    <property type="project" value="UniProtKB-UniRule"/>
</dbReference>
<dbReference type="AlphaFoldDB" id="A0A9D1XE29"/>
<feature type="domain" description="Prokaryotic-type class I peptide chain release factors" evidence="7">
    <location>
        <begin position="245"/>
        <end position="261"/>
    </location>
</feature>
<evidence type="ECO:0000313" key="9">
    <source>
        <dbReference type="Proteomes" id="UP000886890"/>
    </source>
</evidence>
<evidence type="ECO:0000259" key="7">
    <source>
        <dbReference type="PROSITE" id="PS00745"/>
    </source>
</evidence>
<reference evidence="8" key="2">
    <citation type="submission" date="2021-04" db="EMBL/GenBank/DDBJ databases">
        <authorList>
            <person name="Gilroy R."/>
        </authorList>
    </citation>
    <scope>NUCLEOTIDE SEQUENCE</scope>
    <source>
        <strain evidence="8">CHK183-1962</strain>
    </source>
</reference>
<comment type="PTM">
    <text evidence="6">Methylated by PrmC. Methylation increases the termination efficiency of RF2.</text>
</comment>
<keyword evidence="6" id="KW-0963">Cytoplasm</keyword>
<dbReference type="GO" id="GO:0005737">
    <property type="term" value="C:cytoplasm"/>
    <property type="evidence" value="ECO:0007669"/>
    <property type="project" value="UniProtKB-SubCell"/>
</dbReference>
<dbReference type="InterPro" id="IPR004374">
    <property type="entry name" value="PrfB"/>
</dbReference>
<dbReference type="InterPro" id="IPR045853">
    <property type="entry name" value="Pep_chain_release_fac_I_sf"/>
</dbReference>
<comment type="subcellular location">
    <subcellularLocation>
        <location evidence="6">Cytoplasm</location>
    </subcellularLocation>
</comment>
<dbReference type="PROSITE" id="PS00745">
    <property type="entry name" value="RF_PROK_I"/>
    <property type="match status" value="1"/>
</dbReference>
<dbReference type="InterPro" id="IPR005139">
    <property type="entry name" value="PCRF"/>
</dbReference>
<proteinExistence type="inferred from homology"/>
<accession>A0A9D1XE29</accession>
<dbReference type="EMBL" id="DXEK01000019">
    <property type="protein sequence ID" value="HIX76250.1"/>
    <property type="molecule type" value="Genomic_DNA"/>
</dbReference>
<dbReference type="FunFam" id="3.30.160.20:FF:000010">
    <property type="entry name" value="Peptide chain release factor 2"/>
    <property type="match status" value="1"/>
</dbReference>
<dbReference type="Gene3D" id="3.30.160.20">
    <property type="match status" value="1"/>
</dbReference>
<dbReference type="SMART" id="SM00937">
    <property type="entry name" value="PCRF"/>
    <property type="match status" value="1"/>
</dbReference>
<sequence length="375" mass="43020">MVELDQFKSELSTFDEPLVEVGIHFDLANKERRIEELERRMEEPDFWDRPEEAQELMKQLSSMKDDRDTYQRLVSAKEDMETLIEMGYEENDPSVIPEIQEMLDTFKEDFEAIRIKTLLSGEFDANNAIIKLNAGAGGTEACDWCGMLYRMYTRWAERKGFTLEELDFLEGEEAGVKSVTFQVNGLNAYGYLKSEKGVHRLVRISPFNAAGKRQTSFVSCDVMPDIDKEIEVDIRDEDLRIDTYRSSGAGGQHINKTSSAIRITHIPTGIVVTCQNERSQFQNKDKAMQMLRAKLYMLKQQEQEEKLSGIRGEVTEIGWGNQIRSYVMQPYTMVKDHRTNAETGNVDAVLDGGIDLFINAYLKWIALGNKQTQEQ</sequence>
<comment type="function">
    <text evidence="1 6">Peptide chain release factor 2 directs the termination of translation in response to the peptide chain termination codons UGA and UAA.</text>
</comment>
<keyword evidence="5 6" id="KW-0648">Protein biosynthesis</keyword>
<gene>
    <name evidence="6 8" type="primary">prfB</name>
    <name evidence="8" type="ORF">H9734_01435</name>
</gene>
<protein>
    <recommendedName>
        <fullName evidence="3 6">Peptide chain release factor 2</fullName>
        <shortName evidence="6">RF-2</shortName>
    </recommendedName>
</protein>